<feature type="compositionally biased region" description="Basic residues" evidence="1">
    <location>
        <begin position="1"/>
        <end position="17"/>
    </location>
</feature>
<evidence type="ECO:0000313" key="3">
    <source>
        <dbReference type="Proteomes" id="UP000276133"/>
    </source>
</evidence>
<organism evidence="2 3">
    <name type="scientific">Brachionus plicatilis</name>
    <name type="common">Marine rotifer</name>
    <name type="synonym">Brachionus muelleri</name>
    <dbReference type="NCBI Taxonomy" id="10195"/>
    <lineage>
        <taxon>Eukaryota</taxon>
        <taxon>Metazoa</taxon>
        <taxon>Spiralia</taxon>
        <taxon>Gnathifera</taxon>
        <taxon>Rotifera</taxon>
        <taxon>Eurotatoria</taxon>
        <taxon>Monogononta</taxon>
        <taxon>Pseudotrocha</taxon>
        <taxon>Ploima</taxon>
        <taxon>Brachionidae</taxon>
        <taxon>Brachionus</taxon>
    </lineage>
</organism>
<proteinExistence type="predicted"/>
<sequence>MKRKSKSSIKKNSKKKVVSSNFDSKTDTLNEHSDKISVDSSQDNYRLLIDESVSNDFSQESLSNFPIISTKKYIFIQLKLTSVDASCLYDKLDQNFLCISSDACASHVKAFIYKKMKVSQSLYDVVLMSNGYEIKSKCPISVLKNNFFADKLDSQNLVEKQTIKLNDPEKELFSKCDDIKDENSQLKLCSGQNLRNKIELGSVQADTETLSALTGQLSGGRSFS</sequence>
<dbReference type="AlphaFoldDB" id="A0A3M7S1F4"/>
<evidence type="ECO:0000313" key="2">
    <source>
        <dbReference type="EMBL" id="RNA29634.1"/>
    </source>
</evidence>
<dbReference type="EMBL" id="REGN01002183">
    <property type="protein sequence ID" value="RNA29634.1"/>
    <property type="molecule type" value="Genomic_DNA"/>
</dbReference>
<feature type="compositionally biased region" description="Basic and acidic residues" evidence="1">
    <location>
        <begin position="24"/>
        <end position="35"/>
    </location>
</feature>
<dbReference type="Proteomes" id="UP000276133">
    <property type="component" value="Unassembled WGS sequence"/>
</dbReference>
<feature type="region of interest" description="Disordered" evidence="1">
    <location>
        <begin position="1"/>
        <end position="35"/>
    </location>
</feature>
<accession>A0A3M7S1F4</accession>
<keyword evidence="3" id="KW-1185">Reference proteome</keyword>
<protein>
    <submittedName>
        <fullName evidence="2">Uncharacterized protein</fullName>
    </submittedName>
</protein>
<comment type="caution">
    <text evidence="2">The sequence shown here is derived from an EMBL/GenBank/DDBJ whole genome shotgun (WGS) entry which is preliminary data.</text>
</comment>
<evidence type="ECO:0000256" key="1">
    <source>
        <dbReference type="SAM" id="MobiDB-lite"/>
    </source>
</evidence>
<dbReference type="OrthoDB" id="10569792at2759"/>
<reference evidence="2 3" key="1">
    <citation type="journal article" date="2018" name="Sci. Rep.">
        <title>Genomic signatures of local adaptation to the degree of environmental predictability in rotifers.</title>
        <authorList>
            <person name="Franch-Gras L."/>
            <person name="Hahn C."/>
            <person name="Garcia-Roger E.M."/>
            <person name="Carmona M.J."/>
            <person name="Serra M."/>
            <person name="Gomez A."/>
        </authorList>
    </citation>
    <scope>NUCLEOTIDE SEQUENCE [LARGE SCALE GENOMIC DNA]</scope>
    <source>
        <strain evidence="2">HYR1</strain>
    </source>
</reference>
<name>A0A3M7S1F4_BRAPC</name>
<gene>
    <name evidence="2" type="ORF">BpHYR1_012362</name>
</gene>